<evidence type="ECO:0000256" key="5">
    <source>
        <dbReference type="ARBA" id="ARBA00030701"/>
    </source>
</evidence>
<dbReference type="InterPro" id="IPR039727">
    <property type="entry name" value="SE/Ars2"/>
</dbReference>
<feature type="region of interest" description="Disordered" evidence="6">
    <location>
        <begin position="1"/>
        <end position="80"/>
    </location>
</feature>
<feature type="compositionally biased region" description="Basic and acidic residues" evidence="6">
    <location>
        <begin position="456"/>
        <end position="466"/>
    </location>
</feature>
<evidence type="ECO:0000256" key="3">
    <source>
        <dbReference type="ARBA" id="ARBA00017364"/>
    </source>
</evidence>
<dbReference type="Pfam" id="PF04959">
    <property type="entry name" value="ARS2"/>
    <property type="match status" value="1"/>
</dbReference>
<dbReference type="GO" id="GO:0003676">
    <property type="term" value="F:nucleic acid binding"/>
    <property type="evidence" value="ECO:0007669"/>
    <property type="project" value="InterPro"/>
</dbReference>
<evidence type="ECO:0000259" key="7">
    <source>
        <dbReference type="Pfam" id="PF04959"/>
    </source>
</evidence>
<evidence type="ECO:0000256" key="4">
    <source>
        <dbReference type="ARBA" id="ARBA00023242"/>
    </source>
</evidence>
<evidence type="ECO:0000259" key="8">
    <source>
        <dbReference type="Pfam" id="PF12066"/>
    </source>
</evidence>
<dbReference type="CDD" id="cd00590">
    <property type="entry name" value="RRM_SF"/>
    <property type="match status" value="1"/>
</dbReference>
<dbReference type="Gene3D" id="3.30.70.330">
    <property type="match status" value="1"/>
</dbReference>
<feature type="compositionally biased region" description="Acidic residues" evidence="6">
    <location>
        <begin position="380"/>
        <end position="392"/>
    </location>
</feature>
<feature type="compositionally biased region" description="Low complexity" evidence="6">
    <location>
        <begin position="368"/>
        <end position="379"/>
    </location>
</feature>
<dbReference type="GO" id="GO:0016604">
    <property type="term" value="C:nuclear body"/>
    <property type="evidence" value="ECO:0007669"/>
    <property type="project" value="TreeGrafter"/>
</dbReference>
<dbReference type="AlphaFoldDB" id="V5I305"/>
<feature type="compositionally biased region" description="Basic and acidic residues" evidence="6">
    <location>
        <begin position="474"/>
        <end position="498"/>
    </location>
</feature>
<dbReference type="Pfam" id="PF12066">
    <property type="entry name" value="SERRATE_Ars2_N"/>
    <property type="match status" value="1"/>
</dbReference>
<comment type="subcellular location">
    <subcellularLocation>
        <location evidence="1">Nucleus</location>
    </subcellularLocation>
</comment>
<dbReference type="InterPro" id="IPR021933">
    <property type="entry name" value="SERRATE/Ars2_N"/>
</dbReference>
<dbReference type="PANTHER" id="PTHR13165:SF0">
    <property type="entry name" value="SERRATE RNA EFFECTOR MOLECULE HOMOLOG"/>
    <property type="match status" value="1"/>
</dbReference>
<evidence type="ECO:0000313" key="9">
    <source>
        <dbReference type="EMBL" id="JAB84037.1"/>
    </source>
</evidence>
<dbReference type="InterPro" id="IPR007042">
    <property type="entry name" value="SERRATE/Ars2_C"/>
</dbReference>
<evidence type="ECO:0000256" key="6">
    <source>
        <dbReference type="SAM" id="MobiDB-lite"/>
    </source>
</evidence>
<keyword evidence="4" id="KW-0539">Nucleus</keyword>
<proteinExistence type="evidence at transcript level"/>
<feature type="compositionally biased region" description="Acidic residues" evidence="6">
    <location>
        <begin position="439"/>
        <end position="455"/>
    </location>
</feature>
<evidence type="ECO:0000256" key="2">
    <source>
        <dbReference type="ARBA" id="ARBA00005407"/>
    </source>
</evidence>
<feature type="region of interest" description="Disordered" evidence="6">
    <location>
        <begin position="671"/>
        <end position="698"/>
    </location>
</feature>
<feature type="compositionally biased region" description="Gly residues" evidence="6">
    <location>
        <begin position="904"/>
        <end position="916"/>
    </location>
</feature>
<dbReference type="GO" id="GO:0031053">
    <property type="term" value="P:primary miRNA processing"/>
    <property type="evidence" value="ECO:0007669"/>
    <property type="project" value="TreeGrafter"/>
</dbReference>
<accession>V5I305</accession>
<feature type="region of interest" description="Disordered" evidence="6">
    <location>
        <begin position="294"/>
        <end position="503"/>
    </location>
</feature>
<feature type="compositionally biased region" description="Polar residues" evidence="6">
    <location>
        <begin position="327"/>
        <end position="336"/>
    </location>
</feature>
<feature type="domain" description="SERRATE/Ars2 N-terminal" evidence="8">
    <location>
        <begin position="174"/>
        <end position="283"/>
    </location>
</feature>
<feature type="compositionally biased region" description="Basic and acidic residues" evidence="6">
    <location>
        <begin position="422"/>
        <end position="438"/>
    </location>
</feature>
<sequence>MGDSDEEYDRRRGRDKFRRERSDYQERRDDRSRGRDDWPERDSWSARDARSRRDYRDYDVRSRRGERYSPPRHDMSPPVKRMRRDCMDSASLFRTRPREDRGVYGGFEGGGFPVGGHHPGAGGPWGGGPPQDMGGMVHMAAAQHAGGYAHNMAAGGPQREPEGGMTQPPMMTFKQFLGSQDDGIDDQEAVRKYNEYKMDFRRQQLNEFFVNHKEEEWFKSKYHPEEFGKRKTEQMNALQRRLGVFLKLHETGWIDAVSIDVEKSDRIVRLLDAVVILLEGGTEYDLQALDEPYQEEKPVETQQFPAVSGPKEEKGTTENAEVKEEPTQPSEASDTLPSPDHSEGTREDESQAKKEDEDSKSGRKSRSRSYSSSDQSSSDSDSDDSRSEDDQDSGVPGEESGGETKKRTKKMKKTKTKVRPASPERKEGKEEKVKKEEDRSEDGEGSSKAEDEEEARPDSTEAKEKVEGEEEEDKEAKADKQEGKGEEGEEKKGEDSKGRPRPLHRTCSIFLRNLAPTITKLEVEAMCKRYPGFLRVAIADPQAERRFFRRGWVTFERTVNIKEICWNLNNIRLRDCELGAIVNRDLSRRIRSVNGIASHKQVVRSDIKLAARIVHNLDEQRGLWSPGDAEAGQSKGAGKDQQPTADSFGVSSKNPLLKNITDYLIEEASAEEEELLGGPADREEGAEAEDSTTTGGTNLEKDDALIKVLDRLLLYLRVVHSVDYYNQSEYASEDEMPNRCGIMHARGSPPSSKVTPQEVSDYISHFETKISSFLQPTTKLTDDEAGRLGRKDPEAEVEKFVAANTQELAKDKWLCPLSGKKFKGPEFVRKHIFNKHAEKVDEVRKEVEYFNNYLVDPKRPQLPEHPANRGGPPGGGRGGPDGHVMGGGAPFHGGGFHPPPPFGFGRGHGPGFPGFGGRNFPDVYRSGFKRNNYGRFRSDPREVIGYHDLDEPQDLELF</sequence>
<feature type="compositionally biased region" description="Polar residues" evidence="6">
    <location>
        <begin position="641"/>
        <end position="653"/>
    </location>
</feature>
<dbReference type="InterPro" id="IPR035979">
    <property type="entry name" value="RBD_domain_sf"/>
</dbReference>
<name>V5I305_IXORI</name>
<feature type="compositionally biased region" description="Basic and acidic residues" evidence="6">
    <location>
        <begin position="310"/>
        <end position="326"/>
    </location>
</feature>
<evidence type="ECO:0000256" key="1">
    <source>
        <dbReference type="ARBA" id="ARBA00004123"/>
    </source>
</evidence>
<feature type="region of interest" description="Disordered" evidence="6">
    <location>
        <begin position="856"/>
        <end position="916"/>
    </location>
</feature>
<comment type="similarity">
    <text evidence="2">Belongs to the ARS2 family.</text>
</comment>
<reference evidence="9" key="1">
    <citation type="journal article" date="2015" name="Sci. Rep.">
        <title>Tissue- and time-dependent transcription in Ixodes ricinus salivary glands and midguts when blood feeding on the vertebrate host.</title>
        <authorList>
            <person name="Kotsyfakis M."/>
            <person name="Schwarz A."/>
            <person name="Erhart J."/>
            <person name="Ribeiro J.M."/>
        </authorList>
    </citation>
    <scope>NUCLEOTIDE SEQUENCE</scope>
    <source>
        <tissue evidence="9">Salivary gland and midgut</tissue>
    </source>
</reference>
<feature type="compositionally biased region" description="Gly residues" evidence="6">
    <location>
        <begin position="871"/>
        <end position="896"/>
    </location>
</feature>
<dbReference type="InterPro" id="IPR012677">
    <property type="entry name" value="Nucleotide-bd_a/b_plait_sf"/>
</dbReference>
<feature type="region of interest" description="Disordered" evidence="6">
    <location>
        <begin position="624"/>
        <end position="653"/>
    </location>
</feature>
<feature type="compositionally biased region" description="Basic and acidic residues" evidence="6">
    <location>
        <begin position="340"/>
        <end position="361"/>
    </location>
</feature>
<organism evidence="9">
    <name type="scientific">Ixodes ricinus</name>
    <name type="common">Common tick</name>
    <name type="synonym">Acarus ricinus</name>
    <dbReference type="NCBI Taxonomy" id="34613"/>
    <lineage>
        <taxon>Eukaryota</taxon>
        <taxon>Metazoa</taxon>
        <taxon>Ecdysozoa</taxon>
        <taxon>Arthropoda</taxon>
        <taxon>Chelicerata</taxon>
        <taxon>Arachnida</taxon>
        <taxon>Acari</taxon>
        <taxon>Parasitiformes</taxon>
        <taxon>Ixodida</taxon>
        <taxon>Ixodoidea</taxon>
        <taxon>Ixodidae</taxon>
        <taxon>Ixodinae</taxon>
        <taxon>Ixodes</taxon>
    </lineage>
</organism>
<dbReference type="PANTHER" id="PTHR13165">
    <property type="entry name" value="ARSENITE-RESISTANCE PROTEIN 2"/>
    <property type="match status" value="1"/>
</dbReference>
<dbReference type="EMBL" id="GANP01000431">
    <property type="protein sequence ID" value="JAB84037.1"/>
    <property type="molecule type" value="mRNA"/>
</dbReference>
<feature type="domain" description="SERRATE/Ars2 C-terminal" evidence="7">
    <location>
        <begin position="746"/>
        <end position="922"/>
    </location>
</feature>
<dbReference type="SUPFAM" id="SSF54928">
    <property type="entry name" value="RNA-binding domain, RBD"/>
    <property type="match status" value="1"/>
</dbReference>
<protein>
    <recommendedName>
        <fullName evidence="3">Serrate RNA effector molecule homolog</fullName>
    </recommendedName>
    <alternativeName>
        <fullName evidence="5">Arsenite-resistance protein 2 homolog</fullName>
    </alternativeName>
</protein>
<feature type="compositionally biased region" description="Basic and acidic residues" evidence="6">
    <location>
        <begin position="8"/>
        <end position="75"/>
    </location>
</feature>
<feature type="compositionally biased region" description="Basic residues" evidence="6">
    <location>
        <begin position="406"/>
        <end position="418"/>
    </location>
</feature>